<dbReference type="GO" id="GO:0005549">
    <property type="term" value="F:odorant binding"/>
    <property type="evidence" value="ECO:0007669"/>
    <property type="project" value="InterPro"/>
</dbReference>
<dbReference type="AlphaFoldDB" id="A0AAN7ZIN1"/>
<dbReference type="InterPro" id="IPR036728">
    <property type="entry name" value="PBP_GOBP_sf"/>
</dbReference>
<dbReference type="Pfam" id="PF01395">
    <property type="entry name" value="PBP_GOBP"/>
    <property type="match status" value="1"/>
</dbReference>
<comment type="caution">
    <text evidence="2">The sequence shown here is derived from an EMBL/GenBank/DDBJ whole genome shotgun (WGS) entry which is preliminary data.</text>
</comment>
<protein>
    <submittedName>
        <fullName evidence="2">Uncharacterized protein</fullName>
    </submittedName>
</protein>
<gene>
    <name evidence="2" type="ORF">RI129_009803</name>
</gene>
<dbReference type="Proteomes" id="UP001329430">
    <property type="component" value="Chromosome 7"/>
</dbReference>
<sequence length="151" mass="17425">MRLLLAFLYVFFVTSNEICARSVQKTYLDPLDQYCSANTDKNILVYDENGYIVEGNSDVNEMLRCNWSKIGLLCDGGEINLYKLQRMMENNLIGVYDNYVRTYLVSKTISDCKNVKGTSDGDTTVKMYNCLYKKMEVNAKRLQDEKEKEGD</sequence>
<feature type="chain" id="PRO_5042817703" evidence="1">
    <location>
        <begin position="21"/>
        <end position="151"/>
    </location>
</feature>
<dbReference type="SUPFAM" id="SSF47565">
    <property type="entry name" value="Insect pheromone/odorant-binding proteins"/>
    <property type="match status" value="1"/>
</dbReference>
<reference evidence="2 3" key="1">
    <citation type="journal article" date="2024" name="Insects">
        <title>An Improved Chromosome-Level Genome Assembly of the Firefly Pyrocoelia pectoralis.</title>
        <authorList>
            <person name="Fu X."/>
            <person name="Meyer-Rochow V.B."/>
            <person name="Ballantyne L."/>
            <person name="Zhu X."/>
        </authorList>
    </citation>
    <scope>NUCLEOTIDE SEQUENCE [LARGE SCALE GENOMIC DNA]</scope>
    <source>
        <strain evidence="2">XCY_ONT2</strain>
    </source>
</reference>
<dbReference type="Gene3D" id="1.10.238.20">
    <property type="entry name" value="Pheromone/general odorant binding protein domain"/>
    <property type="match status" value="1"/>
</dbReference>
<accession>A0AAN7ZIN1</accession>
<evidence type="ECO:0000313" key="3">
    <source>
        <dbReference type="Proteomes" id="UP001329430"/>
    </source>
</evidence>
<evidence type="ECO:0000313" key="2">
    <source>
        <dbReference type="EMBL" id="KAK5641256.1"/>
    </source>
</evidence>
<feature type="signal peptide" evidence="1">
    <location>
        <begin position="1"/>
        <end position="20"/>
    </location>
</feature>
<organism evidence="2 3">
    <name type="scientific">Pyrocoelia pectoralis</name>
    <dbReference type="NCBI Taxonomy" id="417401"/>
    <lineage>
        <taxon>Eukaryota</taxon>
        <taxon>Metazoa</taxon>
        <taxon>Ecdysozoa</taxon>
        <taxon>Arthropoda</taxon>
        <taxon>Hexapoda</taxon>
        <taxon>Insecta</taxon>
        <taxon>Pterygota</taxon>
        <taxon>Neoptera</taxon>
        <taxon>Endopterygota</taxon>
        <taxon>Coleoptera</taxon>
        <taxon>Polyphaga</taxon>
        <taxon>Elateriformia</taxon>
        <taxon>Elateroidea</taxon>
        <taxon>Lampyridae</taxon>
        <taxon>Lampyrinae</taxon>
        <taxon>Pyrocoelia</taxon>
    </lineage>
</organism>
<keyword evidence="3" id="KW-1185">Reference proteome</keyword>
<dbReference type="InterPro" id="IPR006170">
    <property type="entry name" value="PBP/GOBP"/>
</dbReference>
<proteinExistence type="predicted"/>
<keyword evidence="1" id="KW-0732">Signal</keyword>
<name>A0AAN7ZIN1_9COLE</name>
<dbReference type="EMBL" id="JAVRBK010000007">
    <property type="protein sequence ID" value="KAK5641256.1"/>
    <property type="molecule type" value="Genomic_DNA"/>
</dbReference>
<evidence type="ECO:0000256" key="1">
    <source>
        <dbReference type="SAM" id="SignalP"/>
    </source>
</evidence>